<comment type="caution">
    <text evidence="3">The sequence shown here is derived from an EMBL/GenBank/DDBJ whole genome shotgun (WGS) entry which is preliminary data.</text>
</comment>
<name>A0A6L2K473_TANCI</name>
<dbReference type="SUPFAM" id="SSF53098">
    <property type="entry name" value="Ribonuclease H-like"/>
    <property type="match status" value="1"/>
</dbReference>
<dbReference type="PANTHER" id="PTHR11439:SF509">
    <property type="entry name" value="RNA-DIRECTED DNA POLYMERASE"/>
    <property type="match status" value="1"/>
</dbReference>
<feature type="compositionally biased region" description="Polar residues" evidence="1">
    <location>
        <begin position="484"/>
        <end position="494"/>
    </location>
</feature>
<dbReference type="CDD" id="cd09272">
    <property type="entry name" value="RNase_HI_RT_Ty1"/>
    <property type="match status" value="1"/>
</dbReference>
<feature type="compositionally biased region" description="Basic and acidic residues" evidence="1">
    <location>
        <begin position="1284"/>
        <end position="1296"/>
    </location>
</feature>
<proteinExistence type="predicted"/>
<dbReference type="InterPro" id="IPR036397">
    <property type="entry name" value="RNaseH_sf"/>
</dbReference>
<feature type="compositionally biased region" description="Basic and acidic residues" evidence="1">
    <location>
        <begin position="1331"/>
        <end position="1340"/>
    </location>
</feature>
<keyword evidence="3" id="KW-0548">Nucleotidyltransferase</keyword>
<feature type="domain" description="Reverse transcriptase Ty1/copia-type" evidence="2">
    <location>
        <begin position="763"/>
        <end position="895"/>
    </location>
</feature>
<dbReference type="PANTHER" id="PTHR11439">
    <property type="entry name" value="GAG-POL-RELATED RETROTRANSPOSON"/>
    <property type="match status" value="1"/>
</dbReference>
<feature type="compositionally biased region" description="Acidic residues" evidence="1">
    <location>
        <begin position="1297"/>
        <end position="1308"/>
    </location>
</feature>
<feature type="region of interest" description="Disordered" evidence="1">
    <location>
        <begin position="306"/>
        <end position="330"/>
    </location>
</feature>
<evidence type="ECO:0000256" key="1">
    <source>
        <dbReference type="SAM" id="MobiDB-lite"/>
    </source>
</evidence>
<dbReference type="InterPro" id="IPR012337">
    <property type="entry name" value="RNaseH-like_sf"/>
</dbReference>
<dbReference type="EMBL" id="BKCJ010001804">
    <property type="protein sequence ID" value="GEU44146.1"/>
    <property type="molecule type" value="Genomic_DNA"/>
</dbReference>
<feature type="compositionally biased region" description="Polar residues" evidence="1">
    <location>
        <begin position="717"/>
        <end position="744"/>
    </location>
</feature>
<feature type="region of interest" description="Disordered" evidence="1">
    <location>
        <begin position="484"/>
        <end position="503"/>
    </location>
</feature>
<reference evidence="3" key="1">
    <citation type="journal article" date="2019" name="Sci. Rep.">
        <title>Draft genome of Tanacetum cinerariifolium, the natural source of mosquito coil.</title>
        <authorList>
            <person name="Yamashiro T."/>
            <person name="Shiraishi A."/>
            <person name="Satake H."/>
            <person name="Nakayama K."/>
        </authorList>
    </citation>
    <scope>NUCLEOTIDE SEQUENCE</scope>
</reference>
<feature type="compositionally biased region" description="Low complexity" evidence="1">
    <location>
        <begin position="310"/>
        <end position="324"/>
    </location>
</feature>
<evidence type="ECO:0000313" key="3">
    <source>
        <dbReference type="EMBL" id="GEU44146.1"/>
    </source>
</evidence>
<dbReference type="Pfam" id="PF07727">
    <property type="entry name" value="RVT_2"/>
    <property type="match status" value="1"/>
</dbReference>
<feature type="region of interest" description="Disordered" evidence="1">
    <location>
        <begin position="1323"/>
        <end position="1344"/>
    </location>
</feature>
<evidence type="ECO:0000259" key="2">
    <source>
        <dbReference type="Pfam" id="PF07727"/>
    </source>
</evidence>
<sequence>MAKYGVTHRLSTAYHPQTSWQVEVTNRGLKRILERTVGENRASWSDKLEDALWAFRTAFKTFVGFYEKACHLPLELEHKAYWALKHANFDLKTVGDHQKLQLSELRDQAYENSLIYKEQTKKLHDDKIKNRIFNVGDQVLLFNSRLKIFSNKLKSRWSGLFTISEIYPYGTAKLIHPDGCNFKVNCHRLKHYHGGDPLPLEISDEKRMLPRGMGARAHGEVGARCRGEWPIGLKSCDTWDLDKVTWDGRAKGVGTVLVIVTTAIADVPVSAAKTIDATALTITAKFTKINVEVTQVPKRKGVMIQEPEETTTTKTASSQQSQVQDKGKGKAKLIEEPKMPKKRKHQIRADKELAKKLQAEILQGLLARGLCIDVLAEVNNPDNMDNNMINQGVQARSSSKQTSVVNHLKTEITSYSNIVPYSRDLMLTEESRLKMVIKLHDPMVLENKVNTTPVDYVVLNQLSQDFKKRFVPQTELSNEQAFLSKNFMNSSDPSPSKRPTKVEVPKELPKVSMAVEQHHLELKTFEIKMNHVLNENEQLLKQIINKDITNIVVNSSVDNTSVNVHECKKSLKLKTELLNKKDFIEKETYDKLLQEKDLVITALKDELRKLKGKDLVDNAVTPHTITLEVLKIDVEPIAPKLVNISYETSVARSPQQTGVVERQNRSLEPPLHEMTPATISSGLVPNPPPLTPVDLPAPKVIDPIAEVVAPEPAASIGSPSSTTIDQDAPSPSNSQILPETQSPIISNNVKEENHDLSVAHMNKIQKGIDFEESFAPMARLDAIKIFLAFAAHMNIIVNQIIVKTTFLNGILREEVYVSQPDGFVDKDSLNHVYKLKKALYGLIQASPTWYDLLLKFLLSQELSKRTMDPTLFIKRQGKDILLVQIYVDDIIFVSTTPELEKSKLDEDPKGKAVDSTHYRGMAKLAKNHLHAVNRIFKYLRGTINRGLWYPKYSFIAPTAYADVDDMGCQDTRRSTYGSMQLLGERLVSWSSKRQKSVVISSTKAEYIAVSGCCAQVLWMRSQLTDYGLGFNKILIITSIIKEQQQALKDALVPREQCVRIRMCNYRLSITFKPKKPTFQIVVDVLSLTPFYQAFLISKFVDPSFKEEILAFIRKLGYSEDIKSLSDVKVDTLHQPWRTFRTIINKCLSGKVTCLDQLRLAEAQIIWGMYYQKNVDYVYLLWEDLAYQIENKVSKKNKDMYYPRFTKVIINHFMLKDQSIPRRNKYGAILPDTLTNQAMKESDAYKTYYDFATGKVIPKPKFIQRSTREKTDQALKASLDNDGNDFVHPKFSTHDEEVRQDEEDKEEECSDLRVHTPSYFESTNDEVTQGENVKEEKLDEEKTYEEEEVNEMFEDRVKSLEDEFLEFKQTNLFAKAISSIPGIIDKYLANQMNEAAKAVVQLQRDRLRNEAKNEDFINKINENIKKIIKEQVKVQVMEQVLKILLRIEKSVNEQLEAEVHIRSSNKAKTSHVIAANLSKLELKKILINKLENNKSIDRSDEDDEPLAGSNWRSKRRKARKEPESTSAPKDKTSKSTGSSKEGSKSKTRSTGKSAQAEEKVYTVKDSEEPTHQEFETGFTKDHPVDETSQLPDWFQKPTKPLTPDLNWNKTLPTNHGPIQPWISTLAQNEDPCRSFNELMDIPLDFSAFVLNRLKVDTLTPELLAGPTFKLMKGSCKSLVELEYFLEEVYKATTDQLDWSNPKGQQYPYDMCKPLPLIPNS</sequence>
<dbReference type="GO" id="GO:0003964">
    <property type="term" value="F:RNA-directed DNA polymerase activity"/>
    <property type="evidence" value="ECO:0007669"/>
    <property type="project" value="UniProtKB-KW"/>
</dbReference>
<dbReference type="InterPro" id="IPR013103">
    <property type="entry name" value="RVT_2"/>
</dbReference>
<dbReference type="GO" id="GO:0003676">
    <property type="term" value="F:nucleic acid binding"/>
    <property type="evidence" value="ECO:0007669"/>
    <property type="project" value="InterPro"/>
</dbReference>
<accession>A0A6L2K473</accession>
<feature type="region of interest" description="Disordered" evidence="1">
    <location>
        <begin position="652"/>
        <end position="687"/>
    </location>
</feature>
<keyword evidence="3" id="KW-0695">RNA-directed DNA polymerase</keyword>
<feature type="compositionally biased region" description="Basic and acidic residues" evidence="1">
    <location>
        <begin position="1554"/>
        <end position="1584"/>
    </location>
</feature>
<feature type="region of interest" description="Disordered" evidence="1">
    <location>
        <begin position="712"/>
        <end position="744"/>
    </location>
</feature>
<feature type="region of interest" description="Disordered" evidence="1">
    <location>
        <begin position="1284"/>
        <end position="1310"/>
    </location>
</feature>
<keyword evidence="3" id="KW-0808">Transferase</keyword>
<feature type="region of interest" description="Disordered" evidence="1">
    <location>
        <begin position="1495"/>
        <end position="1606"/>
    </location>
</feature>
<gene>
    <name evidence="3" type="ORF">Tci_016124</name>
</gene>
<organism evidence="3">
    <name type="scientific">Tanacetum cinerariifolium</name>
    <name type="common">Dalmatian daisy</name>
    <name type="synonym">Chrysanthemum cinerariifolium</name>
    <dbReference type="NCBI Taxonomy" id="118510"/>
    <lineage>
        <taxon>Eukaryota</taxon>
        <taxon>Viridiplantae</taxon>
        <taxon>Streptophyta</taxon>
        <taxon>Embryophyta</taxon>
        <taxon>Tracheophyta</taxon>
        <taxon>Spermatophyta</taxon>
        <taxon>Magnoliopsida</taxon>
        <taxon>eudicotyledons</taxon>
        <taxon>Gunneridae</taxon>
        <taxon>Pentapetalae</taxon>
        <taxon>asterids</taxon>
        <taxon>campanulids</taxon>
        <taxon>Asterales</taxon>
        <taxon>Asteraceae</taxon>
        <taxon>Asteroideae</taxon>
        <taxon>Anthemideae</taxon>
        <taxon>Anthemidinae</taxon>
        <taxon>Tanacetum</taxon>
    </lineage>
</organism>
<feature type="compositionally biased region" description="Basic and acidic residues" evidence="1">
    <location>
        <begin position="1519"/>
        <end position="1532"/>
    </location>
</feature>
<dbReference type="Gene3D" id="3.30.420.10">
    <property type="entry name" value="Ribonuclease H-like superfamily/Ribonuclease H"/>
    <property type="match status" value="1"/>
</dbReference>
<protein>
    <submittedName>
        <fullName evidence="3">Reverse transcriptase domain-containing protein</fullName>
    </submittedName>
</protein>